<dbReference type="eggNOG" id="COG4252">
    <property type="taxonomic scope" value="Bacteria"/>
</dbReference>
<dbReference type="KEGG" id="rpe:RPE_4397"/>
<dbReference type="InterPro" id="IPR029787">
    <property type="entry name" value="Nucleotide_cyclase"/>
</dbReference>
<reference evidence="3" key="1">
    <citation type="submission" date="2006-09" db="EMBL/GenBank/DDBJ databases">
        <title>Complete sequence of Rhodopseudomonas palustris BisA53.</title>
        <authorList>
            <consortium name="US DOE Joint Genome Institute"/>
            <person name="Copeland A."/>
            <person name="Lucas S."/>
            <person name="Lapidus A."/>
            <person name="Barry K."/>
            <person name="Detter J.C."/>
            <person name="Glavina del Rio T."/>
            <person name="Hammon N."/>
            <person name="Israni S."/>
            <person name="Dalin E."/>
            <person name="Tice H."/>
            <person name="Pitluck S."/>
            <person name="Chain P."/>
            <person name="Malfatti S."/>
            <person name="Shin M."/>
            <person name="Vergez L."/>
            <person name="Schmutz J."/>
            <person name="Larimer F."/>
            <person name="Land M."/>
            <person name="Hauser L."/>
            <person name="Pelletier D.A."/>
            <person name="Kyrpides N."/>
            <person name="Kim E."/>
            <person name="Harwood C.S."/>
            <person name="Oda Y."/>
            <person name="Richardson P."/>
        </authorList>
    </citation>
    <scope>NUCLEOTIDE SEQUENCE [LARGE SCALE GENOMIC DNA]</scope>
    <source>
        <strain evidence="3">BisA53</strain>
    </source>
</reference>
<dbReference type="Pfam" id="PF05226">
    <property type="entry name" value="CHASE2"/>
    <property type="match status" value="1"/>
</dbReference>
<dbReference type="GO" id="GO:0006171">
    <property type="term" value="P:cAMP biosynthetic process"/>
    <property type="evidence" value="ECO:0007669"/>
    <property type="project" value="TreeGrafter"/>
</dbReference>
<dbReference type="GO" id="GO:0035556">
    <property type="term" value="P:intracellular signal transduction"/>
    <property type="evidence" value="ECO:0007669"/>
    <property type="project" value="InterPro"/>
</dbReference>
<dbReference type="STRING" id="316055.RPE_4397"/>
<dbReference type="InterPro" id="IPR050697">
    <property type="entry name" value="Adenylyl/Guanylyl_Cyclase_3/4"/>
</dbReference>
<organism evidence="3">
    <name type="scientific">Rhodopseudomonas palustris (strain BisA53)</name>
    <dbReference type="NCBI Taxonomy" id="316055"/>
    <lineage>
        <taxon>Bacteria</taxon>
        <taxon>Pseudomonadati</taxon>
        <taxon>Pseudomonadota</taxon>
        <taxon>Alphaproteobacteria</taxon>
        <taxon>Hyphomicrobiales</taxon>
        <taxon>Nitrobacteraceae</taxon>
        <taxon>Rhodopseudomonas</taxon>
    </lineage>
</organism>
<evidence type="ECO:0000259" key="2">
    <source>
        <dbReference type="PROSITE" id="PS50125"/>
    </source>
</evidence>
<dbReference type="AlphaFoldDB" id="Q07IB3"/>
<dbReference type="PROSITE" id="PS50125">
    <property type="entry name" value="GUANYLATE_CYCLASE_2"/>
    <property type="match status" value="1"/>
</dbReference>
<dbReference type="SMART" id="SM01080">
    <property type="entry name" value="CHASE2"/>
    <property type="match status" value="1"/>
</dbReference>
<accession>Q07IB3</accession>
<dbReference type="HOGENOM" id="CLU_000445_85_1_5"/>
<protein>
    <submittedName>
        <fullName evidence="3">Adenylate/guanylate cyclase</fullName>
    </submittedName>
</protein>
<proteinExistence type="predicted"/>
<feature type="transmembrane region" description="Helical" evidence="1">
    <location>
        <begin position="361"/>
        <end position="383"/>
    </location>
</feature>
<keyword evidence="1" id="KW-1133">Transmembrane helix</keyword>
<feature type="transmembrane region" description="Helical" evidence="1">
    <location>
        <begin position="314"/>
        <end position="330"/>
    </location>
</feature>
<dbReference type="eggNOG" id="COG2114">
    <property type="taxonomic scope" value="Bacteria"/>
</dbReference>
<dbReference type="SMART" id="SM00044">
    <property type="entry name" value="CYCc"/>
    <property type="match status" value="1"/>
</dbReference>
<keyword evidence="1" id="KW-0812">Transmembrane</keyword>
<keyword evidence="1" id="KW-0472">Membrane</keyword>
<feature type="transmembrane region" description="Helical" evidence="1">
    <location>
        <begin position="337"/>
        <end position="355"/>
    </location>
</feature>
<feature type="domain" description="Guanylate cyclase" evidence="2">
    <location>
        <begin position="427"/>
        <end position="559"/>
    </location>
</feature>
<dbReference type="CDD" id="cd07302">
    <property type="entry name" value="CHD"/>
    <property type="match status" value="1"/>
</dbReference>
<name>Q07IB3_RHOP5</name>
<dbReference type="GO" id="GO:0004016">
    <property type="term" value="F:adenylate cyclase activity"/>
    <property type="evidence" value="ECO:0007669"/>
    <property type="project" value="UniProtKB-ARBA"/>
</dbReference>
<evidence type="ECO:0000256" key="1">
    <source>
        <dbReference type="SAM" id="Phobius"/>
    </source>
</evidence>
<dbReference type="PANTHER" id="PTHR43081">
    <property type="entry name" value="ADENYLATE CYCLASE, TERMINAL-DIFFERENTIATION SPECIFIC-RELATED"/>
    <property type="match status" value="1"/>
</dbReference>
<sequence length="631" mass="66786">MRRRALQTLAALLIAGLWGGWLGYRQLDGDIGALERFEAAMSDLRTVIRGERVAPDLVTIVAIDDETVRRIGRYPLPRTELARLIDQIAAQQPKAIALDLLLLDVTTPEADAALAHALGLRPTALAAAAVFADSRQAVTASDGAPLSRLPLVDRFVLPLPSFAEHAAIGVVNVATDQSGTPRAFPMLFRGSERIEMSLTLRAAALATGADPIIEPDGVRIVDRLIPTDIGHRLPLAFYGRRGTIRTLSAADSMPADAIAGRIVVIGATVTGGGDNFPTPFAPVMPGVEVMATAINHLLTGDGPRRDRTIRRVDALLAWALPMLLVGLLAWRRNAVGLIASAGVLLLWLGGNWLAFSHGVLLSAALPLAAAVPTTLLFGAWQLWSGRRRAEHFASKSALFQQFQAPALGEWLSRDPGFLLEPVRQDASIVFIDLSGFTALSETLGADAVRALLKDFHALVDNEATAHSGLVTSFLGDGAMILFGLPKPAAEDACNAVSCCAGLSRQTAAWLASLPPKIAARIGFKIGAHCGEIVASRLGGGSHQHITATGDTVNIASRLMEVAARHHADLALSDAMLRAAGPDCILLRGGDLSGPQDAPIRGRSHTLAVWLWRDRPAGEIAPGRAGLKSEKT</sequence>
<evidence type="ECO:0000313" key="3">
    <source>
        <dbReference type="EMBL" id="ABJ08321.1"/>
    </source>
</evidence>
<dbReference type="OrthoDB" id="341967at2"/>
<dbReference type="Gene3D" id="3.30.70.1230">
    <property type="entry name" value="Nucleotide cyclase"/>
    <property type="match status" value="1"/>
</dbReference>
<dbReference type="InterPro" id="IPR001054">
    <property type="entry name" value="A/G_cyclase"/>
</dbReference>
<dbReference type="Pfam" id="PF00211">
    <property type="entry name" value="Guanylate_cyc"/>
    <property type="match status" value="1"/>
</dbReference>
<dbReference type="SUPFAM" id="SSF55073">
    <property type="entry name" value="Nucleotide cyclase"/>
    <property type="match status" value="1"/>
</dbReference>
<dbReference type="InterPro" id="IPR007890">
    <property type="entry name" value="CHASE2"/>
</dbReference>
<dbReference type="EMBL" id="CP000463">
    <property type="protein sequence ID" value="ABJ08321.1"/>
    <property type="molecule type" value="Genomic_DNA"/>
</dbReference>
<dbReference type="PANTHER" id="PTHR43081:SF20">
    <property type="entry name" value="TWO-COMPONENT RESPONSE REGULATOR"/>
    <property type="match status" value="1"/>
</dbReference>
<gene>
    <name evidence="3" type="ordered locus">RPE_4397</name>
</gene>